<reference evidence="16" key="1">
    <citation type="submission" date="2025-08" db="UniProtKB">
        <authorList>
            <consortium name="RefSeq"/>
        </authorList>
    </citation>
    <scope>IDENTIFICATION</scope>
</reference>
<keyword evidence="15" id="KW-1185">Reference proteome</keyword>
<evidence type="ECO:0000256" key="6">
    <source>
        <dbReference type="ARBA" id="ARBA00022777"/>
    </source>
</evidence>
<dbReference type="Gene3D" id="3.30.200.20">
    <property type="entry name" value="Phosphorylase Kinase, domain 1"/>
    <property type="match status" value="1"/>
</dbReference>
<feature type="region of interest" description="Disordered" evidence="13">
    <location>
        <begin position="1404"/>
        <end position="1431"/>
    </location>
</feature>
<keyword evidence="5 12" id="KW-0547">Nucleotide-binding</keyword>
<feature type="region of interest" description="Disordered" evidence="13">
    <location>
        <begin position="994"/>
        <end position="1045"/>
    </location>
</feature>
<evidence type="ECO:0000256" key="2">
    <source>
        <dbReference type="ARBA" id="ARBA00006485"/>
    </source>
</evidence>
<feature type="compositionally biased region" description="Polar residues" evidence="13">
    <location>
        <begin position="301"/>
        <end position="317"/>
    </location>
</feature>
<feature type="region of interest" description="Disordered" evidence="13">
    <location>
        <begin position="1469"/>
        <end position="1568"/>
    </location>
</feature>
<feature type="region of interest" description="Disordered" evidence="13">
    <location>
        <begin position="24"/>
        <end position="193"/>
    </location>
</feature>
<feature type="region of interest" description="Disordered" evidence="13">
    <location>
        <begin position="1166"/>
        <end position="1200"/>
    </location>
</feature>
<feature type="compositionally biased region" description="Gly residues" evidence="13">
    <location>
        <begin position="1545"/>
        <end position="1568"/>
    </location>
</feature>
<comment type="catalytic activity">
    <reaction evidence="10">
        <text>L-seryl-[protein] + ATP = O-phospho-L-seryl-[protein] + ADP + H(+)</text>
        <dbReference type="Rhea" id="RHEA:17989"/>
        <dbReference type="Rhea" id="RHEA-COMP:9863"/>
        <dbReference type="Rhea" id="RHEA-COMP:11604"/>
        <dbReference type="ChEBI" id="CHEBI:15378"/>
        <dbReference type="ChEBI" id="CHEBI:29999"/>
        <dbReference type="ChEBI" id="CHEBI:30616"/>
        <dbReference type="ChEBI" id="CHEBI:83421"/>
        <dbReference type="ChEBI" id="CHEBI:456216"/>
        <dbReference type="EC" id="2.7.11.22"/>
    </reaction>
</comment>
<feature type="compositionally biased region" description="Low complexity" evidence="13">
    <location>
        <begin position="1312"/>
        <end position="1330"/>
    </location>
</feature>
<dbReference type="InterPro" id="IPR011009">
    <property type="entry name" value="Kinase-like_dom_sf"/>
</dbReference>
<feature type="compositionally biased region" description="Low complexity" evidence="13">
    <location>
        <begin position="1023"/>
        <end position="1033"/>
    </location>
</feature>
<keyword evidence="7 12" id="KW-0067">ATP-binding</keyword>
<feature type="compositionally biased region" description="Basic residues" evidence="13">
    <location>
        <begin position="344"/>
        <end position="353"/>
    </location>
</feature>
<comment type="similarity">
    <text evidence="2">Belongs to the protein kinase superfamily. CMGC Ser/Thr protein kinase family. CDC2/CDKX subfamily.</text>
</comment>
<feature type="compositionally biased region" description="Basic residues" evidence="13">
    <location>
        <begin position="28"/>
        <end position="43"/>
    </location>
</feature>
<evidence type="ECO:0000256" key="9">
    <source>
        <dbReference type="ARBA" id="ARBA00047811"/>
    </source>
</evidence>
<dbReference type="SMART" id="SM00220">
    <property type="entry name" value="S_TKc"/>
    <property type="match status" value="1"/>
</dbReference>
<feature type="compositionally biased region" description="Basic residues" evidence="13">
    <location>
        <begin position="248"/>
        <end position="259"/>
    </location>
</feature>
<feature type="compositionally biased region" description="Basic and acidic residues" evidence="13">
    <location>
        <begin position="166"/>
        <end position="179"/>
    </location>
</feature>
<feature type="region of interest" description="Disordered" evidence="13">
    <location>
        <begin position="1272"/>
        <end position="1297"/>
    </location>
</feature>
<dbReference type="SUPFAM" id="SSF56112">
    <property type="entry name" value="Protein kinase-like (PK-like)"/>
    <property type="match status" value="1"/>
</dbReference>
<feature type="compositionally biased region" description="Low complexity" evidence="13">
    <location>
        <begin position="1517"/>
        <end position="1527"/>
    </location>
</feature>
<dbReference type="GO" id="GO:0032968">
    <property type="term" value="P:positive regulation of transcription elongation by RNA polymerase II"/>
    <property type="evidence" value="ECO:0007669"/>
    <property type="project" value="TreeGrafter"/>
</dbReference>
<dbReference type="PROSITE" id="PS00108">
    <property type="entry name" value="PROTEIN_KINASE_ST"/>
    <property type="match status" value="1"/>
</dbReference>
<dbReference type="GO" id="GO:0030332">
    <property type="term" value="F:cyclin binding"/>
    <property type="evidence" value="ECO:0007669"/>
    <property type="project" value="TreeGrafter"/>
</dbReference>
<dbReference type="Pfam" id="PF00069">
    <property type="entry name" value="Pkinase"/>
    <property type="match status" value="1"/>
</dbReference>
<feature type="region of interest" description="Disordered" evidence="13">
    <location>
        <begin position="1312"/>
        <end position="1333"/>
    </location>
</feature>
<feature type="compositionally biased region" description="Pro residues" evidence="13">
    <location>
        <begin position="1528"/>
        <end position="1537"/>
    </location>
</feature>
<dbReference type="CDD" id="cd07864">
    <property type="entry name" value="STKc_CDK12"/>
    <property type="match status" value="1"/>
</dbReference>
<dbReference type="InterPro" id="IPR008271">
    <property type="entry name" value="Ser/Thr_kinase_AS"/>
</dbReference>
<evidence type="ECO:0000256" key="3">
    <source>
        <dbReference type="ARBA" id="ARBA00022527"/>
    </source>
</evidence>
<keyword evidence="3" id="KW-0723">Serine/threonine-protein kinase</keyword>
<feature type="binding site" evidence="12">
    <location>
        <position position="692"/>
    </location>
    <ligand>
        <name>ATP</name>
        <dbReference type="ChEBI" id="CHEBI:30616"/>
    </ligand>
</feature>
<accession>A0A6P7STY2</accession>
<feature type="compositionally biased region" description="Basic and acidic residues" evidence="13">
    <location>
        <begin position="475"/>
        <end position="501"/>
    </location>
</feature>
<feature type="region of interest" description="Disordered" evidence="13">
    <location>
        <begin position="418"/>
        <end position="609"/>
    </location>
</feature>
<dbReference type="Gene3D" id="1.10.510.10">
    <property type="entry name" value="Transferase(Phosphotransferase) domain 1"/>
    <property type="match status" value="1"/>
</dbReference>
<dbReference type="Proteomes" id="UP000515154">
    <property type="component" value="Linkage group LG10"/>
</dbReference>
<evidence type="ECO:0000256" key="7">
    <source>
        <dbReference type="ARBA" id="ARBA00022840"/>
    </source>
</evidence>
<evidence type="ECO:0000256" key="11">
    <source>
        <dbReference type="ARBA" id="ARBA00049280"/>
    </source>
</evidence>
<feature type="compositionally biased region" description="Low complexity" evidence="13">
    <location>
        <begin position="1420"/>
        <end position="1431"/>
    </location>
</feature>
<feature type="compositionally biased region" description="Polar residues" evidence="13">
    <location>
        <begin position="564"/>
        <end position="575"/>
    </location>
</feature>
<dbReference type="FunFam" id="1.10.510.10:FF:000102">
    <property type="entry name" value="cyclin-dependent kinase 12 isoform X1"/>
    <property type="match status" value="1"/>
</dbReference>
<dbReference type="PROSITE" id="PS00107">
    <property type="entry name" value="PROTEIN_KINASE_ATP"/>
    <property type="match status" value="1"/>
</dbReference>
<feature type="compositionally biased region" description="Basic residues" evidence="13">
    <location>
        <begin position="134"/>
        <end position="144"/>
    </location>
</feature>
<dbReference type="GO" id="GO:0008024">
    <property type="term" value="C:cyclin/CDK positive transcription elongation factor complex"/>
    <property type="evidence" value="ECO:0007669"/>
    <property type="project" value="TreeGrafter"/>
</dbReference>
<evidence type="ECO:0000256" key="4">
    <source>
        <dbReference type="ARBA" id="ARBA00022679"/>
    </source>
</evidence>
<proteinExistence type="inferred from homology"/>
<evidence type="ECO:0000256" key="8">
    <source>
        <dbReference type="ARBA" id="ARBA00023242"/>
    </source>
</evidence>
<feature type="compositionally biased region" description="Basic and acidic residues" evidence="13">
    <location>
        <begin position="526"/>
        <end position="541"/>
    </location>
</feature>
<keyword evidence="4" id="KW-0808">Transferase</keyword>
<dbReference type="GO" id="GO:0008353">
    <property type="term" value="F:RNA polymerase II CTD heptapeptide repeat kinase activity"/>
    <property type="evidence" value="ECO:0007669"/>
    <property type="project" value="UniProtKB-EC"/>
</dbReference>
<organism evidence="15 16">
    <name type="scientific">Octopus sinensis</name>
    <name type="common">East Asian common octopus</name>
    <dbReference type="NCBI Taxonomy" id="2607531"/>
    <lineage>
        <taxon>Eukaryota</taxon>
        <taxon>Metazoa</taxon>
        <taxon>Spiralia</taxon>
        <taxon>Lophotrochozoa</taxon>
        <taxon>Mollusca</taxon>
        <taxon>Cephalopoda</taxon>
        <taxon>Coleoidea</taxon>
        <taxon>Octopodiformes</taxon>
        <taxon>Octopoda</taxon>
        <taxon>Incirrata</taxon>
        <taxon>Octopodidae</taxon>
        <taxon>Octopus</taxon>
    </lineage>
</organism>
<sequence length="1568" mass="174603">MPGTRSHRGLVFDEFDARAYAHLVPSSLKKHKKQKHKSKKKRIREREKSSSSTKPLVDYDELSSDSNLESPIDCGPASGHPSSRVASNRERDKRGQSPATAIKMYLTERSHSNSPAMLDSRRSRSRSPTPYHPQNRKKSKKSRRYSPTESHPQLHQAPPPLPQSRSTDRDRLDRHDRTSYVETISSPRRYCEIPKAYAEVSRQAYIETPRAYAEIQSPVRPEAGYTRSPQYHYRSETRDHTIGAQSSSRRRSRNRKGNHSRTFSPEPPPRAYDENRGYTDAPRAYTDTPRAYPDPPRAYNDRTQSFGYRNQRGNSPISPARKRYRSRTPSPPHRARREDTPPRPRYRLRKSKSRSPSPYAQKWAHRSRSRSRSRGRHYTWRRTRSRSHSRGRSLAGTKISYSNVKYCNSLGAELNKVKAREASKSSQYVPRNRKMTKDSPQVIIEIVERTPSHSPSSDSHRSPSVKAESEAPTPKSDHSKDKCEEEKTPIKLETPKNKSEIFCEESETEQKDELTPIPAEPLSPEVKPEPKIPTPEPDRKQVMKRLPLPQVLPVEEIESESDSPEQTPPSEQQVVLSPVRHRRITDLPMPPVVDDPDQEVDIDIDSQGDIKPSSLGLEMMEMKSRIDSNVSAAPKLKRPKICHKRRYNERNKGDWGERCVEVFRKICQIGEGTYGQVYKAEDTFSGELVALKKVRLENEKEGFPITAVREIKILRQLNHPNIVNLKEIVTDKQDALDFRKDKGAFYLVFEYMDHDLMGLLESGLVHFNQDHIASFIKQLLDGLNYCHKKDFLHRDIKCSNILLNNRGQIKLADFGLARYYEPEDRDRLYTNKVITLWYRPPELLLGEERYGPAIDVWSCGCILGELFTKKPIFQASQEITQLELISRTCGCACPAVWPDVIKLPLFHSMKPKKQYRRRLREEFSFIPKPALDLLDRMLELDPSRRCSAEQALNCAWLRDVDPAKITPPEFPRDQDCHEMWIKNRKRSLREAMKREQEVSHQINMQPKGNPPLIGACKGRLPISSSSSGGSSNSENPKPFSYLSRDNPSHAMISERLKSEDPAGLGFSSEPLIKDNRVLTNSGKEALSSNVEIADSKDDSIVSSSTDFEAKCKTISSPNPQQLQSIVQMLKSSQGGLSIEDLAKKLNVRCDKTTIKLLESLNKQLQSEGSLSKSEHSGLPVTPQTPKTPHSPPPGFHSFDRQAGNTFRAVNCSQRLGENSKLLECKDEPGYGNSNSNNSGNSASMCGVCDMADNSNTGSQMGLLPPPNIGLPPSVLKYDNPPLSADGHSRSSSNNMDNIYHSCVGPDYGHNATSSSSISSSLSPTSQDTSTVSSLNVSSAGSNIVTSQAILDSLATDVLVPAKVNFGSTQTVTSKVEFDKPSKNFPSPLSKNQPIYPLDDMRYPPPHPHVTLHHPPPPSSVAPVSVSGSSQGMPPAAAAAAAAAAATAGGNDGAVSLRAKVQSYFDTYGQDDSMPRPSPSPFGLVATPRGGMRRRPYHGATSLGPHNLPLPPPRNPSHRPAMPPVLNNTPPPNLPPHSIPSTMSSSGGGGGGASGSGGGGLYQGGHVGW</sequence>
<keyword evidence="8" id="KW-0539">Nucleus</keyword>
<dbReference type="PROSITE" id="PS50011">
    <property type="entry name" value="PROTEIN_KINASE_DOM"/>
    <property type="match status" value="1"/>
</dbReference>
<name>A0A6P7STY2_9MOLL</name>
<feature type="domain" description="Protein kinase" evidence="14">
    <location>
        <begin position="663"/>
        <end position="957"/>
    </location>
</feature>
<dbReference type="InterPro" id="IPR000719">
    <property type="entry name" value="Prot_kinase_dom"/>
</dbReference>
<dbReference type="RefSeq" id="XP_029641679.1">
    <property type="nucleotide sequence ID" value="XM_029785819.2"/>
</dbReference>
<keyword evidence="6" id="KW-0418">Kinase</keyword>
<dbReference type="InterPro" id="IPR017441">
    <property type="entry name" value="Protein_kinase_ATP_BS"/>
</dbReference>
<evidence type="ECO:0000259" key="14">
    <source>
        <dbReference type="PROSITE" id="PS50011"/>
    </source>
</evidence>
<feature type="compositionally biased region" description="Acidic residues" evidence="13">
    <location>
        <begin position="594"/>
        <end position="606"/>
    </location>
</feature>
<comment type="catalytic activity">
    <reaction evidence="11">
        <text>[DNA-directed RNA polymerase] + ATP = phospho-[DNA-directed RNA polymerase] + ADP + H(+)</text>
        <dbReference type="Rhea" id="RHEA:10216"/>
        <dbReference type="Rhea" id="RHEA-COMP:11321"/>
        <dbReference type="Rhea" id="RHEA-COMP:11322"/>
        <dbReference type="ChEBI" id="CHEBI:15378"/>
        <dbReference type="ChEBI" id="CHEBI:30616"/>
        <dbReference type="ChEBI" id="CHEBI:43176"/>
        <dbReference type="ChEBI" id="CHEBI:68546"/>
        <dbReference type="ChEBI" id="CHEBI:456216"/>
        <dbReference type="EC" id="2.7.11.23"/>
    </reaction>
</comment>
<dbReference type="KEGG" id="osn:115216462"/>
<evidence type="ECO:0000313" key="15">
    <source>
        <dbReference type="Proteomes" id="UP000515154"/>
    </source>
</evidence>
<evidence type="ECO:0000256" key="13">
    <source>
        <dbReference type="SAM" id="MobiDB-lite"/>
    </source>
</evidence>
<feature type="region of interest" description="Disordered" evidence="13">
    <location>
        <begin position="212"/>
        <end position="394"/>
    </location>
</feature>
<evidence type="ECO:0000256" key="10">
    <source>
        <dbReference type="ARBA" id="ARBA00048367"/>
    </source>
</evidence>
<comment type="catalytic activity">
    <reaction evidence="9">
        <text>L-threonyl-[protein] + ATP = O-phospho-L-threonyl-[protein] + ADP + H(+)</text>
        <dbReference type="Rhea" id="RHEA:46608"/>
        <dbReference type="Rhea" id="RHEA-COMP:11060"/>
        <dbReference type="Rhea" id="RHEA-COMP:11605"/>
        <dbReference type="ChEBI" id="CHEBI:15378"/>
        <dbReference type="ChEBI" id="CHEBI:30013"/>
        <dbReference type="ChEBI" id="CHEBI:30616"/>
        <dbReference type="ChEBI" id="CHEBI:61977"/>
        <dbReference type="ChEBI" id="CHEBI:456216"/>
        <dbReference type="EC" id="2.7.11.22"/>
    </reaction>
</comment>
<dbReference type="FunFam" id="3.30.200.20:FF:000074">
    <property type="entry name" value="cyclin-dependent kinase 12 isoform X2"/>
    <property type="match status" value="1"/>
</dbReference>
<feature type="compositionally biased region" description="Basic residues" evidence="13">
    <location>
        <begin position="363"/>
        <end position="391"/>
    </location>
</feature>
<dbReference type="PANTHER" id="PTHR24056">
    <property type="entry name" value="CELL DIVISION PROTEIN KINASE"/>
    <property type="match status" value="1"/>
</dbReference>
<comment type="subcellular location">
    <subcellularLocation>
        <location evidence="1">Nucleus</location>
    </subcellularLocation>
</comment>
<protein>
    <submittedName>
        <fullName evidence="16">Cyclin-dependent kinase 12-like isoform X1</fullName>
    </submittedName>
</protein>
<evidence type="ECO:0000313" key="16">
    <source>
        <dbReference type="RefSeq" id="XP_029641679.1"/>
    </source>
</evidence>
<dbReference type="PANTHER" id="PTHR24056:SF546">
    <property type="entry name" value="CYCLIN-DEPENDENT KINASE 12"/>
    <property type="match status" value="1"/>
</dbReference>
<dbReference type="GO" id="GO:0005524">
    <property type="term" value="F:ATP binding"/>
    <property type="evidence" value="ECO:0007669"/>
    <property type="project" value="UniProtKB-UniRule"/>
</dbReference>
<evidence type="ECO:0000256" key="5">
    <source>
        <dbReference type="ARBA" id="ARBA00022741"/>
    </source>
</evidence>
<evidence type="ECO:0000256" key="12">
    <source>
        <dbReference type="PROSITE-ProRule" id="PRU10141"/>
    </source>
</evidence>
<evidence type="ECO:0000256" key="1">
    <source>
        <dbReference type="ARBA" id="ARBA00004123"/>
    </source>
</evidence>
<feature type="compositionally biased region" description="Pro residues" evidence="13">
    <location>
        <begin position="1404"/>
        <end position="1419"/>
    </location>
</feature>
<gene>
    <name evidence="16" type="primary">LOC115216462</name>
</gene>
<dbReference type="GO" id="GO:0004693">
    <property type="term" value="F:cyclin-dependent protein serine/threonine kinase activity"/>
    <property type="evidence" value="ECO:0007669"/>
    <property type="project" value="UniProtKB-EC"/>
</dbReference>
<dbReference type="InterPro" id="IPR050108">
    <property type="entry name" value="CDK"/>
</dbReference>